<proteinExistence type="predicted"/>
<dbReference type="AlphaFoldDB" id="G0Y6W5"/>
<name>G0Y6W5_ARAHY</name>
<dbReference type="PRINTS" id="PR00364">
    <property type="entry name" value="DISEASERSIST"/>
</dbReference>
<dbReference type="SUPFAM" id="SSF52200">
    <property type="entry name" value="Toll/Interleukin receptor TIR domain"/>
    <property type="match status" value="1"/>
</dbReference>
<dbReference type="InterPro" id="IPR032675">
    <property type="entry name" value="LRR_dom_sf"/>
</dbReference>
<dbReference type="Gene3D" id="3.40.50.10140">
    <property type="entry name" value="Toll/interleukin-1 receptor homology (TIR) domain"/>
    <property type="match status" value="1"/>
</dbReference>
<dbReference type="Pfam" id="PF00931">
    <property type="entry name" value="NB-ARC"/>
    <property type="match status" value="1"/>
</dbReference>
<keyword evidence="3" id="KW-0611">Plant defense</keyword>
<dbReference type="Gene3D" id="3.80.10.10">
    <property type="entry name" value="Ribonuclease Inhibitor"/>
    <property type="match status" value="1"/>
</dbReference>
<reference evidence="6" key="1">
    <citation type="journal article" date="2011" name="New Phytol.">
        <title>Comparative analysis of peanut NBS-LRR gene clusters suggests evolutionary innovation among duplicated domains and erosion of gene microsynteny.</title>
        <authorList>
            <person name="Ratnaparkhe M.B."/>
            <person name="Wang X."/>
            <person name="Li J."/>
            <person name="Compton R.O."/>
            <person name="Rainville L.K."/>
            <person name="Lemke C."/>
            <person name="Kim C."/>
            <person name="Tang H."/>
            <person name="Paterson A.H."/>
        </authorList>
    </citation>
    <scope>NUCLEOTIDE SEQUENCE</scope>
</reference>
<dbReference type="GO" id="GO:0007165">
    <property type="term" value="P:signal transduction"/>
    <property type="evidence" value="ECO:0007669"/>
    <property type="project" value="InterPro"/>
</dbReference>
<dbReference type="SMART" id="SM00255">
    <property type="entry name" value="TIR"/>
    <property type="match status" value="1"/>
</dbReference>
<feature type="domain" description="TIR" evidence="5">
    <location>
        <begin position="19"/>
        <end position="183"/>
    </location>
</feature>
<dbReference type="GO" id="GO:0043531">
    <property type="term" value="F:ADP binding"/>
    <property type="evidence" value="ECO:0007669"/>
    <property type="project" value="InterPro"/>
</dbReference>
<dbReference type="SUPFAM" id="SSF46785">
    <property type="entry name" value="Winged helix' DNA-binding domain"/>
    <property type="match status" value="1"/>
</dbReference>
<keyword evidence="2" id="KW-0677">Repeat</keyword>
<protein>
    <submittedName>
        <fullName evidence="6">TIR-NBS-LRR type disease resistance protein</fullName>
    </submittedName>
</protein>
<evidence type="ECO:0000256" key="4">
    <source>
        <dbReference type="ARBA" id="ARBA00023027"/>
    </source>
</evidence>
<dbReference type="SUPFAM" id="SSF52540">
    <property type="entry name" value="P-loop containing nucleoside triphosphate hydrolases"/>
    <property type="match status" value="1"/>
</dbReference>
<evidence type="ECO:0000256" key="3">
    <source>
        <dbReference type="ARBA" id="ARBA00022821"/>
    </source>
</evidence>
<sequence length="932" mass="105074">MALVVGEASSSLTPSPRSYTYHVFLSFRGEDTRTRFTSHLYAALNRNGITTYIDDNNLRKGDVISDELLKAIEESMFAVIVLSPNYASSSWCLDELCKILDCSKKLGQHIVTVFYDVEPSDVRHQKGAFGEAFTKHEQRQDGEKVKKWRDALTQVAAYSGWHSKNRNEAELVESISKHIHEILIPKLPSSMKNLIGIDSRVEQVICQIGLGLNDVRYIGIWGMGGIVRERCEKKDIPDIQKQLLDQMGISSTALYSEYDGRAILQNSLRLKKVLLVLDDVNHEKQLENLAGEQDWFGSGSRIIITTRDQHLLQEQGVHETYEVEGLVEIEAFNLFCSKAFKLPEPTEGFLDLTKEVVNYSGGLPLALKVLGSYLYCRSIEVWHSAIGKIKNSSHSDIIDVLKISYDGLDSMEKNIFLDISCFFKGRSRDYATKILKLCGHHAEIGIDILINRSLVTIEQDKYGEDTLKMHDLIEEMGKLIVNQESPDDASKRSRLWCEDDIDLVLRQNKETKATRSIVLYDKRDELYWNDLAFSNICQLKLLILDGVKSPILCNIPCTLRVLHWNGCPMETLPFTDEHYELVEIDLYLSKIVHVWHGKKFLEKLKYLNLSNSHNLKQTPDLSGAPNLETLDLSCCSELNDIHQSLIHHKNLLELNLIKCGSLQTLGDKLEMSSLKELDLYECNSLRKLPKFGECMKRLSILTLSCTGITELPTTVGNLVGLSELDLQGCKRLTCLPDTISGLKSLTALDVSDCPNLLLQSLDSLSTLTSLLLSWNKCVEACCAFAASASQDGDDVMQMLVAGEEIPSWFVHREEGNGITATFPHTETIALAICFRLRSTSRRIRGEPSVICNGEEFITETLLAMPLIGYSPHFFLLCLRSDYFVDQSCQDYLFQMLFPNDYYGDITVESSGARWVCTQDIQDLMKAGTETAT</sequence>
<dbReference type="InterPro" id="IPR036390">
    <property type="entry name" value="WH_DNA-bd_sf"/>
</dbReference>
<keyword evidence="4" id="KW-0520">NAD</keyword>
<dbReference type="PANTHER" id="PTHR11017:SF559">
    <property type="entry name" value="DISEASE RESISTANCE PROTEIN CHL1"/>
    <property type="match status" value="1"/>
</dbReference>
<dbReference type="Pfam" id="PF23282">
    <property type="entry name" value="WHD_ROQ1"/>
    <property type="match status" value="1"/>
</dbReference>
<dbReference type="InterPro" id="IPR027417">
    <property type="entry name" value="P-loop_NTPase"/>
</dbReference>
<dbReference type="InterPro" id="IPR058192">
    <property type="entry name" value="WHD_ROQ1-like"/>
</dbReference>
<evidence type="ECO:0000313" key="6">
    <source>
        <dbReference type="EMBL" id="AEL30375.1"/>
    </source>
</evidence>
<gene>
    <name evidence="6" type="ORF">205D04_15</name>
</gene>
<dbReference type="PROSITE" id="PS50104">
    <property type="entry name" value="TIR"/>
    <property type="match status" value="1"/>
</dbReference>
<dbReference type="InterPro" id="IPR035897">
    <property type="entry name" value="Toll_tir_struct_dom_sf"/>
</dbReference>
<dbReference type="PANTHER" id="PTHR11017">
    <property type="entry name" value="LEUCINE-RICH REPEAT-CONTAINING PROTEIN"/>
    <property type="match status" value="1"/>
</dbReference>
<dbReference type="GO" id="GO:0006952">
    <property type="term" value="P:defense response"/>
    <property type="evidence" value="ECO:0007669"/>
    <property type="project" value="UniProtKB-KW"/>
</dbReference>
<organism evidence="6">
    <name type="scientific">Arachis hypogaea</name>
    <name type="common">Peanut</name>
    <dbReference type="NCBI Taxonomy" id="3818"/>
    <lineage>
        <taxon>Eukaryota</taxon>
        <taxon>Viridiplantae</taxon>
        <taxon>Streptophyta</taxon>
        <taxon>Embryophyta</taxon>
        <taxon>Tracheophyta</taxon>
        <taxon>Spermatophyta</taxon>
        <taxon>Magnoliopsida</taxon>
        <taxon>eudicotyledons</taxon>
        <taxon>Gunneridae</taxon>
        <taxon>Pentapetalae</taxon>
        <taxon>rosids</taxon>
        <taxon>fabids</taxon>
        <taxon>Fabales</taxon>
        <taxon>Fabaceae</taxon>
        <taxon>Papilionoideae</taxon>
        <taxon>50 kb inversion clade</taxon>
        <taxon>dalbergioids sensu lato</taxon>
        <taxon>Dalbergieae</taxon>
        <taxon>Pterocarpus clade</taxon>
        <taxon>Arachis</taxon>
    </lineage>
</organism>
<dbReference type="InterPro" id="IPR002182">
    <property type="entry name" value="NB-ARC"/>
</dbReference>
<dbReference type="SUPFAM" id="SSF52058">
    <property type="entry name" value="L domain-like"/>
    <property type="match status" value="1"/>
</dbReference>
<evidence type="ECO:0000256" key="1">
    <source>
        <dbReference type="ARBA" id="ARBA00022614"/>
    </source>
</evidence>
<dbReference type="InterPro" id="IPR044974">
    <property type="entry name" value="Disease_R_plants"/>
</dbReference>
<dbReference type="Pfam" id="PF01582">
    <property type="entry name" value="TIR"/>
    <property type="match status" value="1"/>
</dbReference>
<dbReference type="Gene3D" id="1.10.8.430">
    <property type="entry name" value="Helical domain of apoptotic protease-activating factors"/>
    <property type="match status" value="1"/>
</dbReference>
<dbReference type="InterPro" id="IPR000157">
    <property type="entry name" value="TIR_dom"/>
</dbReference>
<keyword evidence="1" id="KW-0433">Leucine-rich repeat</keyword>
<evidence type="ECO:0000259" key="5">
    <source>
        <dbReference type="PROSITE" id="PS50104"/>
    </source>
</evidence>
<evidence type="ECO:0000256" key="2">
    <source>
        <dbReference type="ARBA" id="ARBA00022737"/>
    </source>
</evidence>
<dbReference type="FunFam" id="3.40.50.10140:FF:000007">
    <property type="entry name" value="Disease resistance protein (TIR-NBS-LRR class)"/>
    <property type="match status" value="1"/>
</dbReference>
<dbReference type="InterPro" id="IPR042197">
    <property type="entry name" value="Apaf_helical"/>
</dbReference>
<dbReference type="Gene3D" id="3.40.50.300">
    <property type="entry name" value="P-loop containing nucleotide triphosphate hydrolases"/>
    <property type="match status" value="1"/>
</dbReference>
<accession>G0Y6W5</accession>
<dbReference type="EMBL" id="HQ637178">
    <property type="protein sequence ID" value="AEL30375.1"/>
    <property type="molecule type" value="Genomic_DNA"/>
</dbReference>